<dbReference type="EMBL" id="PQAP01000002">
    <property type="protein sequence ID" value="PWB76326.1"/>
    <property type="molecule type" value="Genomic_DNA"/>
</dbReference>
<evidence type="ECO:0000256" key="1">
    <source>
        <dbReference type="ARBA" id="ARBA00006315"/>
    </source>
</evidence>
<accession>A0A855X5D7</accession>
<dbReference type="PROSITE" id="PS51112">
    <property type="entry name" value="AMMECR1"/>
    <property type="match status" value="1"/>
</dbReference>
<dbReference type="Pfam" id="PF01871">
    <property type="entry name" value="AMMECR1"/>
    <property type="match status" value="1"/>
</dbReference>
<dbReference type="SUPFAM" id="SSF143447">
    <property type="entry name" value="AMMECR1-like"/>
    <property type="match status" value="1"/>
</dbReference>
<dbReference type="InterPro" id="IPR002733">
    <property type="entry name" value="AMMECR1_domain"/>
</dbReference>
<dbReference type="HAMAP" id="MF_00055">
    <property type="entry name" value="MEMO1"/>
    <property type="match status" value="1"/>
</dbReference>
<dbReference type="Pfam" id="PF01875">
    <property type="entry name" value="Memo"/>
    <property type="match status" value="1"/>
</dbReference>
<dbReference type="NCBIfam" id="TIGR04336">
    <property type="entry name" value="AmmeMemoSam_B"/>
    <property type="match status" value="1"/>
</dbReference>
<organism evidence="4 5">
    <name type="scientific">candidate division GN15 bacterium</name>
    <dbReference type="NCBI Taxonomy" id="2072418"/>
    <lineage>
        <taxon>Bacteria</taxon>
        <taxon>candidate division GN15</taxon>
    </lineage>
</organism>
<dbReference type="AlphaFoldDB" id="A0A855X5D7"/>
<evidence type="ECO:0000313" key="5">
    <source>
        <dbReference type="Proteomes" id="UP000250918"/>
    </source>
</evidence>
<feature type="domain" description="AMMECR1" evidence="3">
    <location>
        <begin position="309"/>
        <end position="479"/>
    </location>
</feature>
<comment type="caution">
    <text evidence="4">The sequence shown here is derived from an EMBL/GenBank/DDBJ whole genome shotgun (WGS) entry which is preliminary data.</text>
</comment>
<dbReference type="Gene3D" id="3.40.830.10">
    <property type="entry name" value="LigB-like"/>
    <property type="match status" value="1"/>
</dbReference>
<dbReference type="InterPro" id="IPR036071">
    <property type="entry name" value="AMMECR1_dom_sf"/>
</dbReference>
<dbReference type="InterPro" id="IPR027623">
    <property type="entry name" value="AmmeMemoSam_A"/>
</dbReference>
<dbReference type="PANTHER" id="PTHR11060:SF0">
    <property type="entry name" value="PROTEIN MEMO1"/>
    <property type="match status" value="1"/>
</dbReference>
<dbReference type="CDD" id="cd07361">
    <property type="entry name" value="MEMO_like"/>
    <property type="match status" value="1"/>
</dbReference>
<dbReference type="PANTHER" id="PTHR11060">
    <property type="entry name" value="PROTEIN MEMO1"/>
    <property type="match status" value="1"/>
</dbReference>
<dbReference type="Gene3D" id="3.30.1490.150">
    <property type="entry name" value="Hypothetical protein ph0010, domain 2"/>
    <property type="match status" value="1"/>
</dbReference>
<dbReference type="Proteomes" id="UP000250918">
    <property type="component" value="Unassembled WGS sequence"/>
</dbReference>
<dbReference type="Gene3D" id="3.30.700.20">
    <property type="entry name" value="Hypothetical protein ph0010, domain 1"/>
    <property type="match status" value="1"/>
</dbReference>
<dbReference type="NCBIfam" id="TIGR04335">
    <property type="entry name" value="AmmeMemoSam_A"/>
    <property type="match status" value="1"/>
</dbReference>
<comment type="similarity">
    <text evidence="1 2">Belongs to the MEMO1 family.</text>
</comment>
<dbReference type="InterPro" id="IPR023473">
    <property type="entry name" value="AMMECR1"/>
</dbReference>
<reference evidence="4 5" key="1">
    <citation type="journal article" date="2018" name="ISME J.">
        <title>A methanotrophic archaeon couples anaerobic oxidation of methane to Fe(III) reduction.</title>
        <authorList>
            <person name="Cai C."/>
            <person name="Leu A.O."/>
            <person name="Xie G.J."/>
            <person name="Guo J."/>
            <person name="Feng Y."/>
            <person name="Zhao J.X."/>
            <person name="Tyson G.W."/>
            <person name="Yuan Z."/>
            <person name="Hu S."/>
        </authorList>
    </citation>
    <scope>NUCLEOTIDE SEQUENCE [LARGE SCALE GENOMIC DNA]</scope>
    <source>
        <strain evidence="4">FeB_12</strain>
    </source>
</reference>
<protein>
    <recommendedName>
        <fullName evidence="2">MEMO1 family protein C3F09_00630</fullName>
    </recommendedName>
</protein>
<proteinExistence type="inferred from homology"/>
<gene>
    <name evidence="4" type="ORF">C3F09_00630</name>
</gene>
<name>A0A855X5D7_9BACT</name>
<evidence type="ECO:0000313" key="4">
    <source>
        <dbReference type="EMBL" id="PWB76326.1"/>
    </source>
</evidence>
<evidence type="ECO:0000256" key="2">
    <source>
        <dbReference type="HAMAP-Rule" id="MF_00055"/>
    </source>
</evidence>
<evidence type="ECO:0000259" key="3">
    <source>
        <dbReference type="PROSITE" id="PS51112"/>
    </source>
</evidence>
<dbReference type="InterPro" id="IPR002737">
    <property type="entry name" value="MEMO1_fam"/>
</dbReference>
<dbReference type="NCBIfam" id="TIGR00296">
    <property type="entry name" value="TIGR00296 family protein"/>
    <property type="match status" value="1"/>
</dbReference>
<dbReference type="InterPro" id="IPR027485">
    <property type="entry name" value="AMMECR1_N"/>
</dbReference>
<sequence length="479" mass="52062">MANDTQLIRKPAVAGMFYPSNPAELAKTLAGFFAEVEKVPISGRPAAIIAPHAGYPYSGKTAAKAYKLLEGEEYDTVVIVSPSHTVFFKGSSVFNGDAYQTPLGLVEIDKELSTRIASVNPTAVYFSNMGHASGGARGEHALEVQLPFLQIVLGKFKLVAIVMGDQETDSVRALGETLAGILKDTNTLLVASTDLSHFHPEKTANRLDAGVRKAIEQFDPSLLMETLDSGKGEACGGGPVSAVMMAAKRTGGKEVKFLDYTTSGATTGDFDEVVGYLSAVIVQERNRVHKATVGTRPATKQEAEALTDDDKLLLKQIAREAIAARFDNKEYAPPANERLEQKRGLFVTLTLDGDLRGCIGMIRARDPLSQAVAGMAQAAAFEDPRFPELAREEFERLEYEISILSPLERIRDLSDIRVGRDGLMIKLDMHSGLLLPQVASEHGWNAAQFLENVCLKAGLPRNSYKDKHAEIYRFTADVF</sequence>